<keyword evidence="2" id="KW-0732">Signal</keyword>
<protein>
    <recommendedName>
        <fullName evidence="5">Secreted protein</fullName>
    </recommendedName>
</protein>
<gene>
    <name evidence="3" type="primary">Necator_chrII.g6783</name>
    <name evidence="3" type="ORF">RB195_018990</name>
</gene>
<evidence type="ECO:0000313" key="4">
    <source>
        <dbReference type="Proteomes" id="UP001303046"/>
    </source>
</evidence>
<evidence type="ECO:0008006" key="5">
    <source>
        <dbReference type="Google" id="ProtNLM"/>
    </source>
</evidence>
<feature type="compositionally biased region" description="Polar residues" evidence="1">
    <location>
        <begin position="23"/>
        <end position="58"/>
    </location>
</feature>
<comment type="caution">
    <text evidence="3">The sequence shown here is derived from an EMBL/GenBank/DDBJ whole genome shotgun (WGS) entry which is preliminary data.</text>
</comment>
<reference evidence="3 4" key="1">
    <citation type="submission" date="2023-08" db="EMBL/GenBank/DDBJ databases">
        <title>A Necator americanus chromosomal reference genome.</title>
        <authorList>
            <person name="Ilik V."/>
            <person name="Petrzelkova K.J."/>
            <person name="Pardy F."/>
            <person name="Fuh T."/>
            <person name="Niatou-Singa F.S."/>
            <person name="Gouil Q."/>
            <person name="Baker L."/>
            <person name="Ritchie M.E."/>
            <person name="Jex A.R."/>
            <person name="Gazzola D."/>
            <person name="Li H."/>
            <person name="Toshio Fujiwara R."/>
            <person name="Zhan B."/>
            <person name="Aroian R.V."/>
            <person name="Pafco B."/>
            <person name="Schwarz E.M."/>
        </authorList>
    </citation>
    <scope>NUCLEOTIDE SEQUENCE [LARGE SCALE GENOMIC DNA]</scope>
    <source>
        <strain evidence="3 4">Aroian</strain>
        <tissue evidence="3">Whole animal</tissue>
    </source>
</reference>
<evidence type="ECO:0000313" key="3">
    <source>
        <dbReference type="EMBL" id="KAK6736044.1"/>
    </source>
</evidence>
<name>A0ABR1CC36_NECAM</name>
<evidence type="ECO:0000256" key="1">
    <source>
        <dbReference type="SAM" id="MobiDB-lite"/>
    </source>
</evidence>
<evidence type="ECO:0000256" key="2">
    <source>
        <dbReference type="SAM" id="SignalP"/>
    </source>
</evidence>
<proteinExistence type="predicted"/>
<feature type="region of interest" description="Disordered" evidence="1">
    <location>
        <begin position="23"/>
        <end position="83"/>
    </location>
</feature>
<accession>A0ABR1CC36</accession>
<feature type="chain" id="PRO_5045200686" description="Secreted protein" evidence="2">
    <location>
        <begin position="17"/>
        <end position="83"/>
    </location>
</feature>
<dbReference type="Proteomes" id="UP001303046">
    <property type="component" value="Unassembled WGS sequence"/>
</dbReference>
<organism evidence="3 4">
    <name type="scientific">Necator americanus</name>
    <name type="common">Human hookworm</name>
    <dbReference type="NCBI Taxonomy" id="51031"/>
    <lineage>
        <taxon>Eukaryota</taxon>
        <taxon>Metazoa</taxon>
        <taxon>Ecdysozoa</taxon>
        <taxon>Nematoda</taxon>
        <taxon>Chromadorea</taxon>
        <taxon>Rhabditida</taxon>
        <taxon>Rhabditina</taxon>
        <taxon>Rhabditomorpha</taxon>
        <taxon>Strongyloidea</taxon>
        <taxon>Ancylostomatidae</taxon>
        <taxon>Bunostominae</taxon>
        <taxon>Necator</taxon>
    </lineage>
</organism>
<sequence length="83" mass="9033">MADWARALLPSGLSSAGLLALQAETSTSKTSPSRDASTLSKTPPFSTMSKRIQRSTPAVLQRDRTPINSHQLPPDHRLHKTAR</sequence>
<feature type="signal peptide" evidence="2">
    <location>
        <begin position="1"/>
        <end position="16"/>
    </location>
</feature>
<keyword evidence="4" id="KW-1185">Reference proteome</keyword>
<dbReference type="EMBL" id="JAVFWL010000002">
    <property type="protein sequence ID" value="KAK6736044.1"/>
    <property type="molecule type" value="Genomic_DNA"/>
</dbReference>